<dbReference type="Proteomes" id="UP000238326">
    <property type="component" value="Unassembled WGS sequence"/>
</dbReference>
<evidence type="ECO:0000313" key="8">
    <source>
        <dbReference type="EMBL" id="PRD69633.1"/>
    </source>
</evidence>
<keyword evidence="2" id="KW-0813">Transport</keyword>
<feature type="transmembrane region" description="Helical" evidence="7">
    <location>
        <begin position="6"/>
        <end position="26"/>
    </location>
</feature>
<feature type="transmembrane region" description="Helical" evidence="7">
    <location>
        <begin position="257"/>
        <end position="274"/>
    </location>
</feature>
<sequence>MLHILSITSPIFLLIAVGYLSVWRGIFKREDMLVLGKLLVDFLLPALVCRAITQFPLQEVLNLRYLAAYGAGSTVALLVGVLYGRWRRMPWPQAALTGMGMSASNTVFVGFPIVSELLGPNAAIAMTLGVLVENLLVVPVVLLLAGRDASLPWQRSLLQSLRTLSRNPIIWAIVAGVACSALEFKLPHVLDRSLQIIGSAAAGVALLMIGGVLVGQRLQDVKLDLPAVVGGKLLLHPLCVLGALALLPAVAPELHQAAILYACMPLPALFSALAQRLGHGGFAATLLVASTVAAFFSVNAWIWVVMHGLG</sequence>
<comment type="caution">
    <text evidence="8">The sequence shown here is derived from an EMBL/GenBank/DDBJ whole genome shotgun (WGS) entry which is preliminary data.</text>
</comment>
<dbReference type="Pfam" id="PF03547">
    <property type="entry name" value="Mem_trans"/>
    <property type="match status" value="1"/>
</dbReference>
<feature type="transmembrane region" description="Helical" evidence="7">
    <location>
        <begin position="281"/>
        <end position="304"/>
    </location>
</feature>
<evidence type="ECO:0000256" key="3">
    <source>
        <dbReference type="ARBA" id="ARBA00022475"/>
    </source>
</evidence>
<feature type="transmembrane region" description="Helical" evidence="7">
    <location>
        <begin position="227"/>
        <end position="251"/>
    </location>
</feature>
<accession>A0A2S9KGQ1</accession>
<evidence type="ECO:0000256" key="7">
    <source>
        <dbReference type="SAM" id="Phobius"/>
    </source>
</evidence>
<feature type="transmembrane region" description="Helical" evidence="7">
    <location>
        <begin position="38"/>
        <end position="57"/>
    </location>
</feature>
<dbReference type="EMBL" id="PVLR01000012">
    <property type="protein sequence ID" value="PRD69633.1"/>
    <property type="molecule type" value="Genomic_DNA"/>
</dbReference>
<feature type="transmembrane region" description="Helical" evidence="7">
    <location>
        <begin position="121"/>
        <end position="146"/>
    </location>
</feature>
<feature type="transmembrane region" description="Helical" evidence="7">
    <location>
        <begin position="95"/>
        <end position="115"/>
    </location>
</feature>
<evidence type="ECO:0000256" key="6">
    <source>
        <dbReference type="ARBA" id="ARBA00023136"/>
    </source>
</evidence>
<evidence type="ECO:0000256" key="4">
    <source>
        <dbReference type="ARBA" id="ARBA00022692"/>
    </source>
</evidence>
<keyword evidence="4 7" id="KW-0812">Transmembrane</keyword>
<keyword evidence="5 7" id="KW-1133">Transmembrane helix</keyword>
<evidence type="ECO:0000256" key="2">
    <source>
        <dbReference type="ARBA" id="ARBA00022448"/>
    </source>
</evidence>
<protein>
    <submittedName>
        <fullName evidence="8">Permease</fullName>
    </submittedName>
</protein>
<keyword evidence="9" id="KW-1185">Reference proteome</keyword>
<organism evidence="8 9">
    <name type="scientific">Malikia spinosa</name>
    <dbReference type="NCBI Taxonomy" id="86180"/>
    <lineage>
        <taxon>Bacteria</taxon>
        <taxon>Pseudomonadati</taxon>
        <taxon>Pseudomonadota</taxon>
        <taxon>Betaproteobacteria</taxon>
        <taxon>Burkholderiales</taxon>
        <taxon>Comamonadaceae</taxon>
        <taxon>Malikia</taxon>
    </lineage>
</organism>
<keyword evidence="6 7" id="KW-0472">Membrane</keyword>
<gene>
    <name evidence="8" type="ORF">C6P61_04795</name>
</gene>
<dbReference type="RefSeq" id="WP_105728790.1">
    <property type="nucleotide sequence ID" value="NZ_DAIPCI010000001.1"/>
</dbReference>
<proteinExistence type="predicted"/>
<dbReference type="PANTHER" id="PTHR36838:SF3">
    <property type="entry name" value="TRANSPORTER AUXIN EFFLUX CARRIER EC FAMILY"/>
    <property type="match status" value="1"/>
</dbReference>
<dbReference type="GO" id="GO:0055085">
    <property type="term" value="P:transmembrane transport"/>
    <property type="evidence" value="ECO:0007669"/>
    <property type="project" value="InterPro"/>
</dbReference>
<evidence type="ECO:0000256" key="5">
    <source>
        <dbReference type="ARBA" id="ARBA00022989"/>
    </source>
</evidence>
<keyword evidence="3" id="KW-1003">Cell membrane</keyword>
<evidence type="ECO:0000256" key="1">
    <source>
        <dbReference type="ARBA" id="ARBA00004141"/>
    </source>
</evidence>
<dbReference type="GO" id="GO:0016020">
    <property type="term" value="C:membrane"/>
    <property type="evidence" value="ECO:0007669"/>
    <property type="project" value="UniProtKB-SubCell"/>
</dbReference>
<dbReference type="AlphaFoldDB" id="A0A2S9KGQ1"/>
<dbReference type="PANTHER" id="PTHR36838">
    <property type="entry name" value="AUXIN EFFLUX CARRIER FAMILY PROTEIN"/>
    <property type="match status" value="1"/>
</dbReference>
<evidence type="ECO:0000313" key="9">
    <source>
        <dbReference type="Proteomes" id="UP000238326"/>
    </source>
</evidence>
<reference evidence="8 9" key="1">
    <citation type="submission" date="2018-03" db="EMBL/GenBank/DDBJ databases">
        <title>Comparative genomics illustrates the genes involved in a hyperalkaliphilic mechanisms of Serpentinomonas isolated from highly-alkaline calcium-rich serpentinized springs.</title>
        <authorList>
            <person name="Suzuki S."/>
            <person name="Ishii S."/>
            <person name="Walworth N."/>
            <person name="Bird L."/>
            <person name="Kuenen J.G."/>
            <person name="Nealson K.H."/>
        </authorList>
    </citation>
    <scope>NUCLEOTIDE SEQUENCE [LARGE SCALE GENOMIC DNA]</scope>
    <source>
        <strain evidence="8 9">83</strain>
    </source>
</reference>
<dbReference type="OrthoDB" id="3435874at2"/>
<feature type="transmembrane region" description="Helical" evidence="7">
    <location>
        <begin position="63"/>
        <end position="83"/>
    </location>
</feature>
<feature type="transmembrane region" description="Helical" evidence="7">
    <location>
        <begin position="196"/>
        <end position="215"/>
    </location>
</feature>
<comment type="subcellular location">
    <subcellularLocation>
        <location evidence="1">Membrane</location>
        <topology evidence="1">Multi-pass membrane protein</topology>
    </subcellularLocation>
</comment>
<name>A0A2S9KGQ1_9BURK</name>
<dbReference type="InterPro" id="IPR004776">
    <property type="entry name" value="Mem_transp_PIN-like"/>
</dbReference>
<feature type="transmembrane region" description="Helical" evidence="7">
    <location>
        <begin position="167"/>
        <end position="184"/>
    </location>
</feature>